<dbReference type="Proteomes" id="UP000314294">
    <property type="component" value="Unassembled WGS sequence"/>
</dbReference>
<dbReference type="EMBL" id="SRLO01000113">
    <property type="protein sequence ID" value="TNN74458.1"/>
    <property type="molecule type" value="Genomic_DNA"/>
</dbReference>
<proteinExistence type="predicted"/>
<reference evidence="1 2" key="1">
    <citation type="submission" date="2019-03" db="EMBL/GenBank/DDBJ databases">
        <title>First draft genome of Liparis tanakae, snailfish: a comprehensive survey of snailfish specific genes.</title>
        <authorList>
            <person name="Kim W."/>
            <person name="Song I."/>
            <person name="Jeong J.-H."/>
            <person name="Kim D."/>
            <person name="Kim S."/>
            <person name="Ryu S."/>
            <person name="Song J.Y."/>
            <person name="Lee S.K."/>
        </authorList>
    </citation>
    <scope>NUCLEOTIDE SEQUENCE [LARGE SCALE GENOMIC DNA]</scope>
    <source>
        <tissue evidence="1">Muscle</tissue>
    </source>
</reference>
<gene>
    <name evidence="1" type="ORF">EYF80_015238</name>
</gene>
<sequence>MQTRLLGATSTRLRWERRGGSEHISRRCSAELNRRWPSSLIQVLSQPTAQSQRHGFSGVILQRDLAPPTCDTEHLQAHEWREGRGPQGAEVIPAEVQQGQGGQARQSLVRQQLDAVLLQDPQVLQTPKHVRGDQVDEVAVEGQLQQLPLAEECPGLQRRYAVVLKVEVMEAVEASQVLKTDLHDGVVLEEDGLQRGGRGESN</sequence>
<organism evidence="1 2">
    <name type="scientific">Liparis tanakae</name>
    <name type="common">Tanaka's snailfish</name>
    <dbReference type="NCBI Taxonomy" id="230148"/>
    <lineage>
        <taxon>Eukaryota</taxon>
        <taxon>Metazoa</taxon>
        <taxon>Chordata</taxon>
        <taxon>Craniata</taxon>
        <taxon>Vertebrata</taxon>
        <taxon>Euteleostomi</taxon>
        <taxon>Actinopterygii</taxon>
        <taxon>Neopterygii</taxon>
        <taxon>Teleostei</taxon>
        <taxon>Neoteleostei</taxon>
        <taxon>Acanthomorphata</taxon>
        <taxon>Eupercaria</taxon>
        <taxon>Perciformes</taxon>
        <taxon>Cottioidei</taxon>
        <taxon>Cottales</taxon>
        <taxon>Liparidae</taxon>
        <taxon>Liparis</taxon>
    </lineage>
</organism>
<protein>
    <submittedName>
        <fullName evidence="1">Uncharacterized protein</fullName>
    </submittedName>
</protein>
<accession>A0A4Z2I923</accession>
<evidence type="ECO:0000313" key="2">
    <source>
        <dbReference type="Proteomes" id="UP000314294"/>
    </source>
</evidence>
<name>A0A4Z2I923_9TELE</name>
<comment type="caution">
    <text evidence="1">The sequence shown here is derived from an EMBL/GenBank/DDBJ whole genome shotgun (WGS) entry which is preliminary data.</text>
</comment>
<keyword evidence="2" id="KW-1185">Reference proteome</keyword>
<evidence type="ECO:0000313" key="1">
    <source>
        <dbReference type="EMBL" id="TNN74458.1"/>
    </source>
</evidence>
<dbReference type="AlphaFoldDB" id="A0A4Z2I923"/>